<dbReference type="SUPFAM" id="SSF100934">
    <property type="entry name" value="Heat shock protein 70kD (HSP70), C-terminal subdomain"/>
    <property type="match status" value="1"/>
</dbReference>
<comment type="caution">
    <text evidence="6">The sequence shown here is derived from an EMBL/GenBank/DDBJ whole genome shotgun (WGS) entry which is preliminary data.</text>
</comment>
<dbReference type="Pfam" id="PF13456">
    <property type="entry name" value="RVT_3"/>
    <property type="match status" value="1"/>
</dbReference>
<feature type="domain" description="RNase H type-1" evidence="5">
    <location>
        <begin position="627"/>
        <end position="761"/>
    </location>
</feature>
<dbReference type="InterPro" id="IPR002156">
    <property type="entry name" value="RNaseH_domain"/>
</dbReference>
<organism evidence="6 7">
    <name type="scientific">Phaseolus coccineus</name>
    <name type="common">Scarlet runner bean</name>
    <name type="synonym">Phaseolus multiflorus</name>
    <dbReference type="NCBI Taxonomy" id="3886"/>
    <lineage>
        <taxon>Eukaryota</taxon>
        <taxon>Viridiplantae</taxon>
        <taxon>Streptophyta</taxon>
        <taxon>Embryophyta</taxon>
        <taxon>Tracheophyta</taxon>
        <taxon>Spermatophyta</taxon>
        <taxon>Magnoliopsida</taxon>
        <taxon>eudicotyledons</taxon>
        <taxon>Gunneridae</taxon>
        <taxon>Pentapetalae</taxon>
        <taxon>rosids</taxon>
        <taxon>fabids</taxon>
        <taxon>Fabales</taxon>
        <taxon>Fabaceae</taxon>
        <taxon>Papilionoideae</taxon>
        <taxon>50 kb inversion clade</taxon>
        <taxon>NPAAA clade</taxon>
        <taxon>indigoferoid/millettioid clade</taxon>
        <taxon>Phaseoleae</taxon>
        <taxon>Phaseolus</taxon>
    </lineage>
</organism>
<dbReference type="Proteomes" id="UP001374584">
    <property type="component" value="Unassembled WGS sequence"/>
</dbReference>
<dbReference type="InterPro" id="IPR044730">
    <property type="entry name" value="RNase_H-like_dom_plant"/>
</dbReference>
<proteinExistence type="inferred from homology"/>
<sequence>MATKKVKPIGIDLGTTYSCVAVWQDSRVQVISNDQGNRTTPSYVAFTDTQRLLGDDAMNQRSKNPHNTVFDAKRLIGRRFSDMSVQQDMKIWPFKVVPGNKDKPMIAITYKGKEKHLAAEEISSMVLFKMKEVAEAYMGHAVRDAVITVPAYFSNAQRQATKDAGKIAGLNVLRIINEPTAAAIAYGLDRKDKKGFREGEQNVLVFDLGGGTFDVSLVTIDEGMFKVKATVGDTHLGGVDFDNKLVKYLVNVFREKYEKDISGNTKSLVRLRSACEKAKRILSSSSQTMIELDSLYEGIDLYATVTRALFEELNKDLFIKCTETVEKCLVEAKVDKIQVHEIVLVGGSTRIPKVQQLLKDMFSVNGNIKELCKSINPDEAVAYGAAVHAAILSGEGDKKVEELLLLDVMPISLGIEGAGGAMSVLIPRNTMIPTKKERVCSTFYDNQKSITVKVFEGERVKAKDNFFLGKFVLYGFEPSQKGVPQITVSFDVDADGIVEVTAEDNATGLKKKIAINNKQGRLSPEEIRKMVRDSKKYRAEDEVGKRKVKAKNALENFAYEMRERARRIEEAVEETIEWLENNQLAEIEEFENKKQELGRYLRDDPNPNKTSNSEIKVPIWCTWRCPPSGWVCLNTDGSVFENNRTGCSRGACGGLVRDSEGCFLGGFGVNLGSTSVTLAELWGVVHGLKLAWDLGCKKVKVDIDSSHALGLVRHCPVGSDPAFAVVREINELVRKDWLVEFSHVFRESNRAADRLAHLGHSHSLDSGAKRFSEPPSPILQILQDDLAGLAKQRGVS</sequence>
<dbReference type="InterPro" id="IPR012337">
    <property type="entry name" value="RNaseH-like_sf"/>
</dbReference>
<evidence type="ECO:0000313" key="7">
    <source>
        <dbReference type="Proteomes" id="UP001374584"/>
    </source>
</evidence>
<dbReference type="SUPFAM" id="SSF53067">
    <property type="entry name" value="Actin-like ATPase domain"/>
    <property type="match status" value="2"/>
</dbReference>
<keyword evidence="7" id="KW-1185">Reference proteome</keyword>
<dbReference type="FunFam" id="3.30.30.30:FF:000001">
    <property type="entry name" value="heat shock 70 kDa protein-like"/>
    <property type="match status" value="1"/>
</dbReference>
<evidence type="ECO:0000256" key="2">
    <source>
        <dbReference type="ARBA" id="ARBA00022741"/>
    </source>
</evidence>
<comment type="similarity">
    <text evidence="1 4">Belongs to the heat shock protein 70 family.</text>
</comment>
<protein>
    <recommendedName>
        <fullName evidence="5">RNase H type-1 domain-containing protein</fullName>
    </recommendedName>
</protein>
<dbReference type="FunFam" id="2.60.34.10:FF:000012">
    <property type="entry name" value="Heat shock 70 kDa protein"/>
    <property type="match status" value="1"/>
</dbReference>
<dbReference type="GO" id="GO:0140662">
    <property type="term" value="F:ATP-dependent protein folding chaperone"/>
    <property type="evidence" value="ECO:0007669"/>
    <property type="project" value="InterPro"/>
</dbReference>
<dbReference type="Gene3D" id="3.90.640.10">
    <property type="entry name" value="Actin, Chain A, domain 4"/>
    <property type="match status" value="1"/>
</dbReference>
<dbReference type="Pfam" id="PF00012">
    <property type="entry name" value="HSP70"/>
    <property type="match status" value="1"/>
</dbReference>
<dbReference type="FunFam" id="3.90.640.10:FF:000002">
    <property type="entry name" value="Heat shock 70 kDa"/>
    <property type="match status" value="1"/>
</dbReference>
<evidence type="ECO:0000256" key="4">
    <source>
        <dbReference type="RuleBase" id="RU003322"/>
    </source>
</evidence>
<dbReference type="PROSITE" id="PS00297">
    <property type="entry name" value="HSP70_1"/>
    <property type="match status" value="1"/>
</dbReference>
<dbReference type="GO" id="GO:0005524">
    <property type="term" value="F:ATP binding"/>
    <property type="evidence" value="ECO:0007669"/>
    <property type="project" value="UniProtKB-KW"/>
</dbReference>
<dbReference type="FunFam" id="3.30.420.40:FF:000026">
    <property type="entry name" value="Heat shock protein 70"/>
    <property type="match status" value="1"/>
</dbReference>
<dbReference type="Gene3D" id="3.30.420.10">
    <property type="entry name" value="Ribonuclease H-like superfamily/Ribonuclease H"/>
    <property type="match status" value="1"/>
</dbReference>
<dbReference type="SUPFAM" id="SSF100920">
    <property type="entry name" value="Heat shock protein 70kD (HSP70), peptide-binding domain"/>
    <property type="match status" value="1"/>
</dbReference>
<dbReference type="EMBL" id="JAYMYR010000011">
    <property type="protein sequence ID" value="KAK7332106.1"/>
    <property type="molecule type" value="Genomic_DNA"/>
</dbReference>
<evidence type="ECO:0000256" key="3">
    <source>
        <dbReference type="ARBA" id="ARBA00022840"/>
    </source>
</evidence>
<dbReference type="PROSITE" id="PS01036">
    <property type="entry name" value="HSP70_3"/>
    <property type="match status" value="1"/>
</dbReference>
<dbReference type="CDD" id="cd06222">
    <property type="entry name" value="RNase_H_like"/>
    <property type="match status" value="1"/>
</dbReference>
<dbReference type="Gene3D" id="3.30.420.40">
    <property type="match status" value="2"/>
</dbReference>
<name>A0AAN9QEG7_PHACN</name>
<dbReference type="Gene3D" id="2.60.34.10">
    <property type="entry name" value="Substrate Binding Domain Of DNAk, Chain A, domain 1"/>
    <property type="match status" value="1"/>
</dbReference>
<dbReference type="InterPro" id="IPR029047">
    <property type="entry name" value="HSP70_peptide-bd_sf"/>
</dbReference>
<evidence type="ECO:0000259" key="5">
    <source>
        <dbReference type="PROSITE" id="PS50879"/>
    </source>
</evidence>
<keyword evidence="2 4" id="KW-0547">Nucleotide-binding</keyword>
<dbReference type="PRINTS" id="PR00301">
    <property type="entry name" value="HEATSHOCK70"/>
</dbReference>
<dbReference type="PROSITE" id="PS50879">
    <property type="entry name" value="RNASE_H_1"/>
    <property type="match status" value="1"/>
</dbReference>
<dbReference type="Gene3D" id="1.20.1270.10">
    <property type="match status" value="1"/>
</dbReference>
<evidence type="ECO:0000313" key="6">
    <source>
        <dbReference type="EMBL" id="KAK7332106.1"/>
    </source>
</evidence>
<dbReference type="PANTHER" id="PTHR19375">
    <property type="entry name" value="HEAT SHOCK PROTEIN 70KDA"/>
    <property type="match status" value="1"/>
</dbReference>
<dbReference type="InterPro" id="IPR029048">
    <property type="entry name" value="HSP70_C_sf"/>
</dbReference>
<evidence type="ECO:0000256" key="1">
    <source>
        <dbReference type="ARBA" id="ARBA00007381"/>
    </source>
</evidence>
<dbReference type="InterPro" id="IPR043129">
    <property type="entry name" value="ATPase_NBD"/>
</dbReference>
<dbReference type="SUPFAM" id="SSF53098">
    <property type="entry name" value="Ribonuclease H-like"/>
    <property type="match status" value="1"/>
</dbReference>
<dbReference type="PROSITE" id="PS00329">
    <property type="entry name" value="HSP70_2"/>
    <property type="match status" value="1"/>
</dbReference>
<dbReference type="Gene3D" id="3.30.30.30">
    <property type="match status" value="1"/>
</dbReference>
<dbReference type="InterPro" id="IPR018181">
    <property type="entry name" value="Heat_shock_70_CS"/>
</dbReference>
<dbReference type="AlphaFoldDB" id="A0AAN9QEG7"/>
<dbReference type="GO" id="GO:0003676">
    <property type="term" value="F:nucleic acid binding"/>
    <property type="evidence" value="ECO:0007669"/>
    <property type="project" value="InterPro"/>
</dbReference>
<dbReference type="GO" id="GO:0004523">
    <property type="term" value="F:RNA-DNA hybrid ribonuclease activity"/>
    <property type="evidence" value="ECO:0007669"/>
    <property type="project" value="InterPro"/>
</dbReference>
<keyword evidence="3 4" id="KW-0067">ATP-binding</keyword>
<reference evidence="6 7" key="1">
    <citation type="submission" date="2024-01" db="EMBL/GenBank/DDBJ databases">
        <title>The genomes of 5 underutilized Papilionoideae crops provide insights into root nodulation and disease resistanc.</title>
        <authorList>
            <person name="Jiang F."/>
        </authorList>
    </citation>
    <scope>NUCLEOTIDE SEQUENCE [LARGE SCALE GENOMIC DNA]</scope>
    <source>
        <strain evidence="6">JINMINGXINNONG_FW02</strain>
        <tissue evidence="6">Leaves</tissue>
    </source>
</reference>
<gene>
    <name evidence="6" type="ORF">VNO80_28853</name>
</gene>
<dbReference type="InterPro" id="IPR013126">
    <property type="entry name" value="Hsp_70_fam"/>
</dbReference>
<dbReference type="NCBIfam" id="NF001413">
    <property type="entry name" value="PRK00290.1"/>
    <property type="match status" value="1"/>
</dbReference>
<accession>A0AAN9QEG7</accession>
<dbReference type="InterPro" id="IPR036397">
    <property type="entry name" value="RNaseH_sf"/>
</dbReference>